<keyword evidence="3" id="KW-1185">Reference proteome</keyword>
<dbReference type="SMART" id="SM00316">
    <property type="entry name" value="S1"/>
    <property type="match status" value="1"/>
</dbReference>
<dbReference type="InterPro" id="IPR012337">
    <property type="entry name" value="RNaseH-like_sf"/>
</dbReference>
<evidence type="ECO:0000313" key="3">
    <source>
        <dbReference type="Proteomes" id="UP001208245"/>
    </source>
</evidence>
<dbReference type="PANTHER" id="PTHR10724">
    <property type="entry name" value="30S RIBOSOMAL PROTEIN S1"/>
    <property type="match status" value="1"/>
</dbReference>
<dbReference type="SMART" id="SM00732">
    <property type="entry name" value="YqgFc"/>
    <property type="match status" value="1"/>
</dbReference>
<dbReference type="InterPro" id="IPR023319">
    <property type="entry name" value="Tex-like_HTH_dom_sf"/>
</dbReference>
<dbReference type="Proteomes" id="UP001208245">
    <property type="component" value="Unassembled WGS sequence"/>
</dbReference>
<dbReference type="SUPFAM" id="SSF53098">
    <property type="entry name" value="Ribonuclease H-like"/>
    <property type="match status" value="1"/>
</dbReference>
<dbReference type="PROSITE" id="PS50126">
    <property type="entry name" value="S1"/>
    <property type="match status" value="1"/>
</dbReference>
<feature type="domain" description="S1 motif" evidence="1">
    <location>
        <begin position="646"/>
        <end position="709"/>
    </location>
</feature>
<gene>
    <name evidence="2" type="ORF">OF376_03035</name>
</gene>
<dbReference type="Pfam" id="PF22706">
    <property type="entry name" value="Tex_central_region"/>
    <property type="match status" value="1"/>
</dbReference>
<dbReference type="InterPro" id="IPR003029">
    <property type="entry name" value="S1_domain"/>
</dbReference>
<dbReference type="InterPro" id="IPR012340">
    <property type="entry name" value="NA-bd_OB-fold"/>
</dbReference>
<dbReference type="Pfam" id="PF17674">
    <property type="entry name" value="HHH_9"/>
    <property type="match status" value="1"/>
</dbReference>
<reference evidence="2 3" key="1">
    <citation type="journal article" date="2020" name="Int. J. Syst. Evol. Microbiol.">
        <title>Ureaplasma miroungigenitalium sp. nov. isolated from northern elephant seals (Mirounga angustirostris) and Ureaplasma zalophigenitalium sp. nov. isolated from California sea lions (Zalophus californianus).</title>
        <authorList>
            <person name="Volokhov D.V."/>
            <person name="Gulland F.M."/>
            <person name="Gao Y."/>
            <person name="Chizhikov V.E."/>
        </authorList>
    </citation>
    <scope>NUCLEOTIDE SEQUENCE [LARGE SCALE GENOMIC DNA]</scope>
    <source>
        <strain evidence="2 3">ES3182-GEN</strain>
    </source>
</reference>
<name>A0ABT3BNK4_9BACT</name>
<dbReference type="InterPro" id="IPR050437">
    <property type="entry name" value="Ribos_protein_bS1-like"/>
</dbReference>
<dbReference type="InterPro" id="IPR010994">
    <property type="entry name" value="RuvA_2-like"/>
</dbReference>
<dbReference type="Gene3D" id="2.40.50.140">
    <property type="entry name" value="Nucleic acid-binding proteins"/>
    <property type="match status" value="1"/>
</dbReference>
<dbReference type="InterPro" id="IPR006641">
    <property type="entry name" value="YqgF/RNaseH-like_dom"/>
</dbReference>
<dbReference type="InterPro" id="IPR023323">
    <property type="entry name" value="Tex-like_dom_sf"/>
</dbReference>
<dbReference type="RefSeq" id="WP_263822048.1">
    <property type="nucleotide sequence ID" value="NZ_JAOXHL010000004.1"/>
</dbReference>
<proteinExistence type="predicted"/>
<dbReference type="InterPro" id="IPR037027">
    <property type="entry name" value="YqgF/RNaseH-like_dom_sf"/>
</dbReference>
<evidence type="ECO:0000259" key="1">
    <source>
        <dbReference type="PROSITE" id="PS50126"/>
    </source>
</evidence>
<dbReference type="Gene3D" id="3.30.420.140">
    <property type="entry name" value="YqgF/RNase H-like domain"/>
    <property type="match status" value="1"/>
</dbReference>
<protein>
    <submittedName>
        <fullName evidence="2">Helix-hairpin-helix domain-containing protein</fullName>
    </submittedName>
</protein>
<dbReference type="SUPFAM" id="SSF158832">
    <property type="entry name" value="Tex N-terminal region-like"/>
    <property type="match status" value="1"/>
</dbReference>
<organism evidence="2 3">
    <name type="scientific">Ureaplasma miroungigenitalium</name>
    <dbReference type="NCBI Taxonomy" id="1042321"/>
    <lineage>
        <taxon>Bacteria</taxon>
        <taxon>Bacillati</taxon>
        <taxon>Mycoplasmatota</taxon>
        <taxon>Mycoplasmoidales</taxon>
        <taxon>Mycoplasmoidaceae</taxon>
        <taxon>Ureaplasma</taxon>
    </lineage>
</organism>
<dbReference type="Gene3D" id="1.10.3500.10">
    <property type="entry name" value="Tex N-terminal region-like"/>
    <property type="match status" value="1"/>
</dbReference>
<dbReference type="PANTHER" id="PTHR10724:SF10">
    <property type="entry name" value="S1 RNA-BINDING DOMAIN-CONTAINING PROTEIN 1"/>
    <property type="match status" value="1"/>
</dbReference>
<dbReference type="SUPFAM" id="SSF47781">
    <property type="entry name" value="RuvA domain 2-like"/>
    <property type="match status" value="2"/>
</dbReference>
<comment type="caution">
    <text evidence="2">The sequence shown here is derived from an EMBL/GenBank/DDBJ whole genome shotgun (WGS) entry which is preliminary data.</text>
</comment>
<dbReference type="InterPro" id="IPR055179">
    <property type="entry name" value="Tex-like_central_region"/>
</dbReference>
<dbReference type="Pfam" id="PF16921">
    <property type="entry name" value="Tex_YqgF"/>
    <property type="match status" value="1"/>
</dbReference>
<dbReference type="Gene3D" id="1.10.150.310">
    <property type="entry name" value="Tex RuvX-like domain-like"/>
    <property type="match status" value="1"/>
</dbReference>
<dbReference type="Gene3D" id="1.10.10.650">
    <property type="entry name" value="RuvA domain 2-like"/>
    <property type="match status" value="1"/>
</dbReference>
<dbReference type="Pfam" id="PF00575">
    <property type="entry name" value="S1"/>
    <property type="match status" value="1"/>
</dbReference>
<sequence>MQTYADIIRTMSAETNINETYIQNVLELLEQENTIAYIARYQKAKTNNMDEHLIKKIADRYAYLIKLEKRQTFIIETLQTKGLLTNELLTAIKSVNTLSELETLYEPYMTNRVTRAKKAIELGLQPLADLIMQNDFKTNVKQAAANFVNEQVPTVDVAIDKACDIIAAIIAQDPIGSQMALKSLWNYGYVQTKLAKKELDEEEKYHLYYDWKNKINFLKAYQIMAINRAVEAKVLSLKFLFDEDYIINFMANKYHKKRATDCAPYIAKAAKDGLKRLVFPAVINSVHKELTNKAQEQSIKVFSNNLKHLLLTKPVLPQTVLSIDPGFAHGCKIAVIDAFNNVLATQTIYPHAPFNKINEAEQIIATLLTEKQVRLIAIGNKTASTETLIWINEFLKKQNLSIPFVSVNEDGASAYSVNEIANEELNDCPVNIRSAISIARRVLDPLSELIKIDPQNIGVGQYQHDLDNKMLEEELNFCVSYCVNQVGVDINLSNKYLLAKISGLNKRAASSIMKYLQTNKTIKSREEIKNIPYVTSQVYLQAIGFLRVHNSAEILDSTIIHPDDYLLAKQLMQKLNIKPEDVIAQKVKINLNDALYNQLSQEFSTSHWTIKYILEALSNPTYDIRDNYGSLMFWNQLKNFYDLQINQTYDGIITNVTDFGLFIDIGLPKTVFAPNKLITKDDDLSINMKIKVKIDKININKEQVVVMVI</sequence>
<dbReference type="Pfam" id="PF12836">
    <property type="entry name" value="HHH_3"/>
    <property type="match status" value="1"/>
</dbReference>
<dbReference type="InterPro" id="IPR018974">
    <property type="entry name" value="Tex-like_N"/>
</dbReference>
<dbReference type="InterPro" id="IPR032639">
    <property type="entry name" value="Tex_YqgF"/>
</dbReference>
<dbReference type="InterPro" id="IPR041692">
    <property type="entry name" value="HHH_9"/>
</dbReference>
<evidence type="ECO:0000313" key="2">
    <source>
        <dbReference type="EMBL" id="MCV3728737.1"/>
    </source>
</evidence>
<dbReference type="Pfam" id="PF09371">
    <property type="entry name" value="Tex_N"/>
    <property type="match status" value="1"/>
</dbReference>
<dbReference type="EMBL" id="JAOXHL010000004">
    <property type="protein sequence ID" value="MCV3728737.1"/>
    <property type="molecule type" value="Genomic_DNA"/>
</dbReference>
<dbReference type="SUPFAM" id="SSF50249">
    <property type="entry name" value="Nucleic acid-binding proteins"/>
    <property type="match status" value="1"/>
</dbReference>
<accession>A0ABT3BNK4</accession>